<evidence type="ECO:0000313" key="6">
    <source>
        <dbReference type="EMBL" id="GAA1528868.1"/>
    </source>
</evidence>
<dbReference type="Gene3D" id="2.40.100.10">
    <property type="entry name" value="Cyclophilin-like"/>
    <property type="match status" value="1"/>
</dbReference>
<evidence type="ECO:0000313" key="7">
    <source>
        <dbReference type="Proteomes" id="UP001500363"/>
    </source>
</evidence>
<dbReference type="SUPFAM" id="SSF50891">
    <property type="entry name" value="Cyclophilin-like"/>
    <property type="match status" value="1"/>
</dbReference>
<dbReference type="EMBL" id="BAAANC010000002">
    <property type="protein sequence ID" value="GAA1528868.1"/>
    <property type="molecule type" value="Genomic_DNA"/>
</dbReference>
<feature type="region of interest" description="Disordered" evidence="3">
    <location>
        <begin position="1"/>
        <end position="22"/>
    </location>
</feature>
<evidence type="ECO:0000256" key="4">
    <source>
        <dbReference type="SAM" id="Phobius"/>
    </source>
</evidence>
<keyword evidence="4" id="KW-0472">Membrane</keyword>
<comment type="similarity">
    <text evidence="2">Belongs to the cyclophilin-type PPIase family.</text>
</comment>
<protein>
    <recommendedName>
        <fullName evidence="2">Peptidyl-prolyl cis-trans isomerase</fullName>
        <shortName evidence="2">PPIase</shortName>
        <ecNumber evidence="2">5.2.1.8</ecNumber>
    </recommendedName>
</protein>
<accession>A0ABP4LR66</accession>
<dbReference type="InterPro" id="IPR002130">
    <property type="entry name" value="Cyclophilin-type_PPIase_dom"/>
</dbReference>
<dbReference type="RefSeq" id="WP_344175022.1">
    <property type="nucleotide sequence ID" value="NZ_BAAANC010000002.1"/>
</dbReference>
<dbReference type="Pfam" id="PF00160">
    <property type="entry name" value="Pro_isomerase"/>
    <property type="match status" value="1"/>
</dbReference>
<feature type="domain" description="PPIase cyclophilin-type" evidence="5">
    <location>
        <begin position="137"/>
        <end position="292"/>
    </location>
</feature>
<dbReference type="PROSITE" id="PS50072">
    <property type="entry name" value="CSA_PPIASE_2"/>
    <property type="match status" value="1"/>
</dbReference>
<proteinExistence type="inferred from homology"/>
<feature type="transmembrane region" description="Helical" evidence="4">
    <location>
        <begin position="31"/>
        <end position="54"/>
    </location>
</feature>
<keyword evidence="4" id="KW-1133">Transmembrane helix</keyword>
<organism evidence="6 7">
    <name type="scientific">Kribbella lupini</name>
    <dbReference type="NCBI Taxonomy" id="291602"/>
    <lineage>
        <taxon>Bacteria</taxon>
        <taxon>Bacillati</taxon>
        <taxon>Actinomycetota</taxon>
        <taxon>Actinomycetes</taxon>
        <taxon>Propionibacteriales</taxon>
        <taxon>Kribbellaceae</taxon>
        <taxon>Kribbella</taxon>
    </lineage>
</organism>
<keyword evidence="4" id="KW-0812">Transmembrane</keyword>
<comment type="catalytic activity">
    <reaction evidence="2">
        <text>[protein]-peptidylproline (omega=180) = [protein]-peptidylproline (omega=0)</text>
        <dbReference type="Rhea" id="RHEA:16237"/>
        <dbReference type="Rhea" id="RHEA-COMP:10747"/>
        <dbReference type="Rhea" id="RHEA-COMP:10748"/>
        <dbReference type="ChEBI" id="CHEBI:83833"/>
        <dbReference type="ChEBI" id="CHEBI:83834"/>
        <dbReference type="EC" id="5.2.1.8"/>
    </reaction>
</comment>
<dbReference type="CDD" id="cd00317">
    <property type="entry name" value="cyclophilin"/>
    <property type="match status" value="1"/>
</dbReference>
<evidence type="ECO:0000256" key="3">
    <source>
        <dbReference type="SAM" id="MobiDB-lite"/>
    </source>
</evidence>
<dbReference type="EC" id="5.2.1.8" evidence="2"/>
<feature type="region of interest" description="Disordered" evidence="3">
    <location>
        <begin position="58"/>
        <end position="85"/>
    </location>
</feature>
<dbReference type="PANTHER" id="PTHR45625">
    <property type="entry name" value="PEPTIDYL-PROLYL CIS-TRANS ISOMERASE-RELATED"/>
    <property type="match status" value="1"/>
</dbReference>
<dbReference type="InterPro" id="IPR029000">
    <property type="entry name" value="Cyclophilin-like_dom_sf"/>
</dbReference>
<dbReference type="GO" id="GO:0016853">
    <property type="term" value="F:isomerase activity"/>
    <property type="evidence" value="ECO:0007669"/>
    <property type="project" value="UniProtKB-KW"/>
</dbReference>
<dbReference type="PANTHER" id="PTHR45625:SF3">
    <property type="entry name" value="PEPTIDYL-PROLYL CIS-TRANS ISOMERASE B-RELATED"/>
    <property type="match status" value="1"/>
</dbReference>
<keyword evidence="2 6" id="KW-0413">Isomerase</keyword>
<keyword evidence="7" id="KW-1185">Reference proteome</keyword>
<dbReference type="Proteomes" id="UP001500363">
    <property type="component" value="Unassembled WGS sequence"/>
</dbReference>
<gene>
    <name evidence="6" type="ORF">GCM10009741_33380</name>
</gene>
<comment type="caution">
    <text evidence="6">The sequence shown here is derived from an EMBL/GenBank/DDBJ whole genome shotgun (WGS) entry which is preliminary data.</text>
</comment>
<dbReference type="InterPro" id="IPR044666">
    <property type="entry name" value="Cyclophilin_A-like"/>
</dbReference>
<evidence type="ECO:0000256" key="1">
    <source>
        <dbReference type="ARBA" id="ARBA00002388"/>
    </source>
</evidence>
<reference evidence="7" key="1">
    <citation type="journal article" date="2019" name="Int. J. Syst. Evol. Microbiol.">
        <title>The Global Catalogue of Microorganisms (GCM) 10K type strain sequencing project: providing services to taxonomists for standard genome sequencing and annotation.</title>
        <authorList>
            <consortium name="The Broad Institute Genomics Platform"/>
            <consortium name="The Broad Institute Genome Sequencing Center for Infectious Disease"/>
            <person name="Wu L."/>
            <person name="Ma J."/>
        </authorList>
    </citation>
    <scope>NUCLEOTIDE SEQUENCE [LARGE SCALE GENOMIC DNA]</scope>
    <source>
        <strain evidence="7">JCM 14303</strain>
    </source>
</reference>
<sequence length="296" mass="30126">MSKKTHEQQLAARKAQRQAERAAERARQRRMLGITIAAIVSVVVVIVGVVLIAANTSGKETPAAGDTPTSSQPTEAAPGNKPVSIPTALAAPLKRPTALPAEVDCTYTKGGPAAKKVNAPANGKVKASGTTDVTLKTTVGDLGLTLDSALAPCTVNSFVSLVNQKYFDNTICHRLTVGEGLQVLQCGDPSASGSGGPGYSFKDEVFPELKYGRGTLAMANSGPNTNGSQFFIVYGDGSGLDPAYTAFGTVDANGLKAIDKVANAGVAPSETGQGGPGDGKPATEVQITAAVTASKN</sequence>
<name>A0ABP4LR66_9ACTN</name>
<evidence type="ECO:0000259" key="5">
    <source>
        <dbReference type="PROSITE" id="PS50072"/>
    </source>
</evidence>
<evidence type="ECO:0000256" key="2">
    <source>
        <dbReference type="RuleBase" id="RU363019"/>
    </source>
</evidence>
<keyword evidence="2" id="KW-0697">Rotamase</keyword>
<comment type="function">
    <text evidence="1 2">PPIases accelerate the folding of proteins. It catalyzes the cis-trans isomerization of proline imidic peptide bonds in oligopeptides.</text>
</comment>
<dbReference type="PRINTS" id="PR00153">
    <property type="entry name" value="CSAPPISMRASE"/>
</dbReference>